<dbReference type="PANTHER" id="PTHR10174:SF220">
    <property type="entry name" value="LD41874P"/>
    <property type="match status" value="1"/>
</dbReference>
<dbReference type="Proteomes" id="UP001152888">
    <property type="component" value="Unassembled WGS sequence"/>
</dbReference>
<dbReference type="Pfam" id="PF00650">
    <property type="entry name" value="CRAL_TRIO"/>
    <property type="match status" value="1"/>
</dbReference>
<dbReference type="SMART" id="SM01100">
    <property type="entry name" value="CRAL_TRIO_N"/>
    <property type="match status" value="1"/>
</dbReference>
<dbReference type="EMBL" id="CAKOFQ010006652">
    <property type="protein sequence ID" value="CAH1953959.1"/>
    <property type="molecule type" value="Genomic_DNA"/>
</dbReference>
<dbReference type="InterPro" id="IPR011074">
    <property type="entry name" value="CRAL/TRIO_N_dom"/>
</dbReference>
<accession>A0A9P0NU22</accession>
<dbReference type="SUPFAM" id="SSF52087">
    <property type="entry name" value="CRAL/TRIO domain"/>
    <property type="match status" value="1"/>
</dbReference>
<dbReference type="CDD" id="cd00170">
    <property type="entry name" value="SEC14"/>
    <property type="match status" value="1"/>
</dbReference>
<dbReference type="InterPro" id="IPR036273">
    <property type="entry name" value="CRAL/TRIO_N_dom_sf"/>
</dbReference>
<dbReference type="OrthoDB" id="75724at2759"/>
<sequence>MVLCVEKGNDGVPFIQLGSHQMRLDLEELNGKDKARAEDELKETPENVQEGLRHMKELVEADKELHVPHTDDAYLTKFLRPCRWNAEHAYKIMKKFYKFKVKHPKYGINITPHCVRHVFDHEVFRFMPSRANSGARVMIINVGTKWNPKEVKLEDMFRAVMVAIEIAMLEAKTQLGGVHVILDMAGLSLVHIYQFSPQLAKLILDWVQDCAPTRLKGIHVINQSFIFDVLYKMFKPFLGEKIKKCLYFHGDNRKTLIEKVGAEALTEYYGGTADIPEFPGSLFADMLFFYEKEFQEFNTYGYQTPDKEKADH</sequence>
<reference evidence="2" key="1">
    <citation type="submission" date="2022-03" db="EMBL/GenBank/DDBJ databases">
        <authorList>
            <person name="Sayadi A."/>
        </authorList>
    </citation>
    <scope>NUCLEOTIDE SEQUENCE</scope>
</reference>
<gene>
    <name evidence="2" type="ORF">ACAOBT_LOCUS315</name>
</gene>
<protein>
    <recommendedName>
        <fullName evidence="1">CRAL-TRIO domain-containing protein</fullName>
    </recommendedName>
</protein>
<keyword evidence="3" id="KW-1185">Reference proteome</keyword>
<dbReference type="InterPro" id="IPR036865">
    <property type="entry name" value="CRAL-TRIO_dom_sf"/>
</dbReference>
<evidence type="ECO:0000313" key="2">
    <source>
        <dbReference type="EMBL" id="CAH1953959.1"/>
    </source>
</evidence>
<comment type="caution">
    <text evidence="2">The sequence shown here is derived from an EMBL/GenBank/DDBJ whole genome shotgun (WGS) entry which is preliminary data.</text>
</comment>
<evidence type="ECO:0000313" key="3">
    <source>
        <dbReference type="Proteomes" id="UP001152888"/>
    </source>
</evidence>
<dbReference type="GO" id="GO:1902936">
    <property type="term" value="F:phosphatidylinositol bisphosphate binding"/>
    <property type="evidence" value="ECO:0007669"/>
    <property type="project" value="TreeGrafter"/>
</dbReference>
<evidence type="ECO:0000259" key="1">
    <source>
        <dbReference type="PROSITE" id="PS50191"/>
    </source>
</evidence>
<dbReference type="GO" id="GO:0016020">
    <property type="term" value="C:membrane"/>
    <property type="evidence" value="ECO:0007669"/>
    <property type="project" value="TreeGrafter"/>
</dbReference>
<dbReference type="PRINTS" id="PR00180">
    <property type="entry name" value="CRETINALDHBP"/>
</dbReference>
<dbReference type="InterPro" id="IPR001251">
    <property type="entry name" value="CRAL-TRIO_dom"/>
</dbReference>
<organism evidence="2 3">
    <name type="scientific">Acanthoscelides obtectus</name>
    <name type="common">Bean weevil</name>
    <name type="synonym">Bruchus obtectus</name>
    <dbReference type="NCBI Taxonomy" id="200917"/>
    <lineage>
        <taxon>Eukaryota</taxon>
        <taxon>Metazoa</taxon>
        <taxon>Ecdysozoa</taxon>
        <taxon>Arthropoda</taxon>
        <taxon>Hexapoda</taxon>
        <taxon>Insecta</taxon>
        <taxon>Pterygota</taxon>
        <taxon>Neoptera</taxon>
        <taxon>Endopterygota</taxon>
        <taxon>Coleoptera</taxon>
        <taxon>Polyphaga</taxon>
        <taxon>Cucujiformia</taxon>
        <taxon>Chrysomeloidea</taxon>
        <taxon>Chrysomelidae</taxon>
        <taxon>Bruchinae</taxon>
        <taxon>Bruchini</taxon>
        <taxon>Acanthoscelides</taxon>
    </lineage>
</organism>
<dbReference type="PROSITE" id="PS50191">
    <property type="entry name" value="CRAL_TRIO"/>
    <property type="match status" value="1"/>
</dbReference>
<dbReference type="AlphaFoldDB" id="A0A9P0NU22"/>
<feature type="domain" description="CRAL-TRIO" evidence="1">
    <location>
        <begin position="126"/>
        <end position="277"/>
    </location>
</feature>
<name>A0A9P0NU22_ACAOB</name>
<dbReference type="Gene3D" id="1.20.5.1200">
    <property type="entry name" value="Alpha-tocopherol transfer"/>
    <property type="match status" value="1"/>
</dbReference>
<proteinExistence type="predicted"/>
<dbReference type="Gene3D" id="1.10.8.20">
    <property type="entry name" value="N-terminal domain of phosphatidylinositol transfer protein sec14p"/>
    <property type="match status" value="1"/>
</dbReference>
<dbReference type="SUPFAM" id="SSF46938">
    <property type="entry name" value="CRAL/TRIO N-terminal domain"/>
    <property type="match status" value="1"/>
</dbReference>
<dbReference type="Gene3D" id="3.40.525.10">
    <property type="entry name" value="CRAL-TRIO lipid binding domain"/>
    <property type="match status" value="1"/>
</dbReference>
<dbReference type="SMART" id="SM00516">
    <property type="entry name" value="SEC14"/>
    <property type="match status" value="1"/>
</dbReference>
<dbReference type="PANTHER" id="PTHR10174">
    <property type="entry name" value="ALPHA-TOCOPHEROL TRANSFER PROTEIN-RELATED"/>
    <property type="match status" value="1"/>
</dbReference>